<dbReference type="Proteomes" id="UP000095286">
    <property type="component" value="Unplaced"/>
</dbReference>
<reference evidence="2" key="1">
    <citation type="submission" date="2016-11" db="UniProtKB">
        <authorList>
            <consortium name="WormBaseParasite"/>
        </authorList>
    </citation>
    <scope>IDENTIFICATION</scope>
    <source>
        <strain evidence="2">KR3021</strain>
    </source>
</reference>
<protein>
    <submittedName>
        <fullName evidence="2">UBIQUITIN_CONJUGAT_2 domain-containing protein</fullName>
    </submittedName>
</protein>
<sequence length="193" mass="22437">MLNLKERQKGNNQNKQYLETRFAVRERLLAGELPELEQSVNKMPSCTLTFPTNKAYEMDLIIKPVEGEYRGGRFHFYIEVPVEYNNAPPTVKCKTKCYHPNISEDGSVCLSVLRASSLDGHGWRPTRKIIDVIHGLDALFTDLMDFEDPLNVEAATLFKRNQDEFKRKVRDYIRNYCNQSGEHANVYGNQRYR</sequence>
<accession>A0AC35TH36</accession>
<evidence type="ECO:0000313" key="2">
    <source>
        <dbReference type="WBParaSite" id="RSKR_0000060600.1"/>
    </source>
</evidence>
<organism evidence="1 2">
    <name type="scientific">Rhabditophanes sp. KR3021</name>
    <dbReference type="NCBI Taxonomy" id="114890"/>
    <lineage>
        <taxon>Eukaryota</taxon>
        <taxon>Metazoa</taxon>
        <taxon>Ecdysozoa</taxon>
        <taxon>Nematoda</taxon>
        <taxon>Chromadorea</taxon>
        <taxon>Rhabditida</taxon>
        <taxon>Tylenchina</taxon>
        <taxon>Panagrolaimomorpha</taxon>
        <taxon>Strongyloidoidea</taxon>
        <taxon>Alloionematidae</taxon>
        <taxon>Rhabditophanes</taxon>
    </lineage>
</organism>
<name>A0AC35TH36_9BILA</name>
<dbReference type="WBParaSite" id="RSKR_0000060600.1">
    <property type="protein sequence ID" value="RSKR_0000060600.1"/>
    <property type="gene ID" value="RSKR_0000060600"/>
</dbReference>
<proteinExistence type="predicted"/>
<evidence type="ECO:0000313" key="1">
    <source>
        <dbReference type="Proteomes" id="UP000095286"/>
    </source>
</evidence>